<dbReference type="PROSITE" id="PS50076">
    <property type="entry name" value="DNAJ_2"/>
    <property type="match status" value="1"/>
</dbReference>
<sequence>MGKVVQCPWRRAEEEEEEGKWAVERASERVARGDMEGALWLLQRAQRLHPAARGLAEIQAVAQVCHAATWNPCACSSASQRASPHWYRILTVNEKADLGTIKKRYRQLALLLHPDKNKHARAEEAFKLVSEAYAHLSDSKKREAFDSLIRKRECRKCSSECQPAWDATRCSTESLKGRNQMDYQSCCFPFDFHTAEWRMEHEKLRMFREQAQAKVDSLAHILKERRSRWSEEMGITKGRYRKASERRMYGNNFQSNAYNEIKDHVEGKAFDSGSLEELYNQCKGATNDESRRETCKISQSSRVGGEEAFVEKRLVQDLGCKSSNDTQTPQVLQKLQGLLGILKEEMSGNGNEDAKLRTERFCGEGRAAEVATMYINAKRAACSSANAPQHSGNKLEEERTVIDDFLAGLNERGVGDQPRQRKYYTGWNFNRPKDTVPNENPKRNGYKASSSFYTESNRARTAQSGLSCSEGLKMASSKEKIMGNCHQAGSNALAADGSHLWQKSESVCGNEEKILERQKKKSEQLLRTLERLREETQSVVATLESMKAEARIFPAASCHVPAPIAT</sequence>
<dbReference type="PROSITE" id="PS00636">
    <property type="entry name" value="DNAJ_1"/>
    <property type="match status" value="1"/>
</dbReference>
<dbReference type="SMART" id="SM00271">
    <property type="entry name" value="DnaJ"/>
    <property type="match status" value="1"/>
</dbReference>
<dbReference type="SUPFAM" id="SSF46565">
    <property type="entry name" value="Chaperone J-domain"/>
    <property type="match status" value="1"/>
</dbReference>
<dbReference type="EMBL" id="JABFUD020000019">
    <property type="protein sequence ID" value="KAI5064716.1"/>
    <property type="molecule type" value="Genomic_DNA"/>
</dbReference>
<dbReference type="InterPro" id="IPR001623">
    <property type="entry name" value="DnaJ_domain"/>
</dbReference>
<dbReference type="AlphaFoldDB" id="A0A9D4UB09"/>
<feature type="compositionally biased region" description="Basic and acidic residues" evidence="2">
    <location>
        <begin position="431"/>
        <end position="442"/>
    </location>
</feature>
<dbReference type="PRINTS" id="PR00625">
    <property type="entry name" value="JDOMAIN"/>
</dbReference>
<gene>
    <name evidence="4" type="ORF">GOP47_0019411</name>
</gene>
<evidence type="ECO:0000256" key="1">
    <source>
        <dbReference type="SAM" id="Coils"/>
    </source>
</evidence>
<dbReference type="OrthoDB" id="10250354at2759"/>
<dbReference type="InterPro" id="IPR036869">
    <property type="entry name" value="J_dom_sf"/>
</dbReference>
<evidence type="ECO:0000313" key="5">
    <source>
        <dbReference type="Proteomes" id="UP000886520"/>
    </source>
</evidence>
<dbReference type="InterPro" id="IPR018253">
    <property type="entry name" value="DnaJ_domain_CS"/>
</dbReference>
<dbReference type="Gene3D" id="1.10.287.110">
    <property type="entry name" value="DnaJ domain"/>
    <property type="match status" value="1"/>
</dbReference>
<proteinExistence type="predicted"/>
<keyword evidence="5" id="KW-1185">Reference proteome</keyword>
<evidence type="ECO:0000256" key="2">
    <source>
        <dbReference type="SAM" id="MobiDB-lite"/>
    </source>
</evidence>
<accession>A0A9D4UB09</accession>
<reference evidence="4" key="1">
    <citation type="submission" date="2021-01" db="EMBL/GenBank/DDBJ databases">
        <title>Adiantum capillus-veneris genome.</title>
        <authorList>
            <person name="Fang Y."/>
            <person name="Liao Q."/>
        </authorList>
    </citation>
    <scope>NUCLEOTIDE SEQUENCE</scope>
    <source>
        <strain evidence="4">H3</strain>
        <tissue evidence="4">Leaf</tissue>
    </source>
</reference>
<comment type="caution">
    <text evidence="4">The sequence shown here is derived from an EMBL/GenBank/DDBJ whole genome shotgun (WGS) entry which is preliminary data.</text>
</comment>
<dbReference type="Proteomes" id="UP000886520">
    <property type="component" value="Chromosome 19"/>
</dbReference>
<dbReference type="Pfam" id="PF00226">
    <property type="entry name" value="DnaJ"/>
    <property type="match status" value="1"/>
</dbReference>
<evidence type="ECO:0000259" key="3">
    <source>
        <dbReference type="PROSITE" id="PS50076"/>
    </source>
</evidence>
<feature type="region of interest" description="Disordered" evidence="2">
    <location>
        <begin position="425"/>
        <end position="451"/>
    </location>
</feature>
<feature type="domain" description="J" evidence="3">
    <location>
        <begin position="85"/>
        <end position="149"/>
    </location>
</feature>
<dbReference type="CDD" id="cd06257">
    <property type="entry name" value="DnaJ"/>
    <property type="match status" value="1"/>
</dbReference>
<dbReference type="PANTHER" id="PTHR44137:SF32">
    <property type="entry name" value="DNAJ HEAT SHOCK AMINO-TERMINAL DOMAIN PROTEIN"/>
    <property type="match status" value="1"/>
</dbReference>
<keyword evidence="1" id="KW-0175">Coiled coil</keyword>
<organism evidence="4 5">
    <name type="scientific">Adiantum capillus-veneris</name>
    <name type="common">Maidenhair fern</name>
    <dbReference type="NCBI Taxonomy" id="13818"/>
    <lineage>
        <taxon>Eukaryota</taxon>
        <taxon>Viridiplantae</taxon>
        <taxon>Streptophyta</taxon>
        <taxon>Embryophyta</taxon>
        <taxon>Tracheophyta</taxon>
        <taxon>Polypodiopsida</taxon>
        <taxon>Polypodiidae</taxon>
        <taxon>Polypodiales</taxon>
        <taxon>Pteridineae</taxon>
        <taxon>Pteridaceae</taxon>
        <taxon>Vittarioideae</taxon>
        <taxon>Adiantum</taxon>
    </lineage>
</organism>
<dbReference type="PANTHER" id="PTHR44137">
    <property type="entry name" value="BNAC03G44070D PROTEIN"/>
    <property type="match status" value="1"/>
</dbReference>
<evidence type="ECO:0000313" key="4">
    <source>
        <dbReference type="EMBL" id="KAI5064716.1"/>
    </source>
</evidence>
<feature type="coiled-coil region" evidence="1">
    <location>
        <begin position="512"/>
        <end position="549"/>
    </location>
</feature>
<protein>
    <recommendedName>
        <fullName evidence="3">J domain-containing protein</fullName>
    </recommendedName>
</protein>
<name>A0A9D4UB09_ADICA</name>